<dbReference type="RefSeq" id="WP_317083991.1">
    <property type="nucleotide sequence ID" value="NZ_CP136594.1"/>
</dbReference>
<proteinExistence type="predicted"/>
<sequence length="225" mass="25772">MSNLIYEGPTQFDGEIVTADVVKNPVDLVKGLDRLAVDIHEENVKAGWWSSLDDPPKDLLHERNRGEMVSLCLTELQEASEDKEFDDKLIDRAGFDVELADFTIRLLDLIGAEQRIGGQQPLITFHLTHGHTSVMREQDHVPVTDKIQCLPFIASPILKAFDEGFRKGKHRLARYWLTVTLMRTIAVANEWEIPLFAIMDEKRAFNRKREDHKLENRRKAGGKKC</sequence>
<gene>
    <name evidence="1" type="ORF">RB602_06415</name>
</gene>
<name>A0AA97FAM2_9SPHN</name>
<dbReference type="EMBL" id="CP136594">
    <property type="protein sequence ID" value="WOE76342.1"/>
    <property type="molecule type" value="Genomic_DNA"/>
</dbReference>
<keyword evidence="2" id="KW-1185">Reference proteome</keyword>
<evidence type="ECO:0000313" key="2">
    <source>
        <dbReference type="Proteomes" id="UP001302429"/>
    </source>
</evidence>
<reference evidence="1 2" key="1">
    <citation type="submission" date="2023-10" db="EMBL/GenBank/DDBJ databases">
        <title>Complete genome sequence of a Sphingomonadaceae bacterium.</title>
        <authorList>
            <person name="Yan C."/>
        </authorList>
    </citation>
    <scope>NUCLEOTIDE SEQUENCE [LARGE SCALE GENOMIC DNA]</scope>
    <source>
        <strain evidence="1 2">SCSIO 66989</strain>
    </source>
</reference>
<dbReference type="KEGG" id="acoa:RB602_06415"/>
<accession>A0AA97FAM2</accession>
<dbReference type="Proteomes" id="UP001302429">
    <property type="component" value="Chromosome"/>
</dbReference>
<protein>
    <submittedName>
        <fullName evidence="1">Uncharacterized protein</fullName>
    </submittedName>
</protein>
<evidence type="ECO:0000313" key="1">
    <source>
        <dbReference type="EMBL" id="WOE76342.1"/>
    </source>
</evidence>
<dbReference type="AlphaFoldDB" id="A0AA97FAM2"/>
<organism evidence="1 2">
    <name type="scientific">Alterisphingorhabdus coralli</name>
    <dbReference type="NCBI Taxonomy" id="3071408"/>
    <lineage>
        <taxon>Bacteria</taxon>
        <taxon>Pseudomonadati</taxon>
        <taxon>Pseudomonadota</taxon>
        <taxon>Alphaproteobacteria</taxon>
        <taxon>Sphingomonadales</taxon>
        <taxon>Sphingomonadaceae</taxon>
        <taxon>Alterisphingorhabdus (ex Yan et al. 2024)</taxon>
    </lineage>
</organism>